<dbReference type="Pfam" id="PF04794">
    <property type="entry name" value="YdjC"/>
    <property type="match status" value="1"/>
</dbReference>
<keyword evidence="3" id="KW-0378">Hydrolase</keyword>
<evidence type="ECO:0000256" key="4">
    <source>
        <dbReference type="ARBA" id="ARBA00022842"/>
    </source>
</evidence>
<evidence type="ECO:0000256" key="3">
    <source>
        <dbReference type="ARBA" id="ARBA00022801"/>
    </source>
</evidence>
<gene>
    <name evidence="6" type="ORF">IGS68_14645</name>
</gene>
<dbReference type="PANTHER" id="PTHR31609">
    <property type="entry name" value="YDJC DEACETYLASE FAMILY MEMBER"/>
    <property type="match status" value="1"/>
</dbReference>
<keyword evidence="4" id="KW-0460">Magnesium</keyword>
<dbReference type="InterPro" id="IPR011330">
    <property type="entry name" value="Glyco_hydro/deAcase_b/a-brl"/>
</dbReference>
<accession>A0ABX7BDG3</accession>
<dbReference type="CDD" id="cd10807">
    <property type="entry name" value="YdjC_like_3"/>
    <property type="match status" value="1"/>
</dbReference>
<evidence type="ECO:0000256" key="5">
    <source>
        <dbReference type="ARBA" id="ARBA00023277"/>
    </source>
</evidence>
<protein>
    <submittedName>
        <fullName evidence="6">ChbG/HpnK family deacetylase</fullName>
    </submittedName>
</protein>
<sequence>MSPKSLTRPPVPFVLCADDYGLSPGVSSAIRDLIDRGRLSATGCMTVTPFWKDHATWLTPYVDQVDVGLHLTLTDQRPIGAMPRTAPGGRLPSLGALMRLAYGGRLDAGEVDAELNRQIDAFESALGRSPAFIDGHQHVHQFPTIREAVVRAVTGRLKGGKHSAREPYLRSCHDSASAITTRGIAIPKTFFVSMLSGRLRKLAHKHTIATNESFRGVYDFSRPVPFGTMMDRFVEDLPAPRAGIALVMCHPGIPDDALRAVDPVVEQRRVEYEWLGGHGLPALLSKRNLRLSRFRE</sequence>
<dbReference type="EMBL" id="CP067420">
    <property type="protein sequence ID" value="QQP92437.1"/>
    <property type="molecule type" value="Genomic_DNA"/>
</dbReference>
<evidence type="ECO:0000313" key="6">
    <source>
        <dbReference type="EMBL" id="QQP92437.1"/>
    </source>
</evidence>
<dbReference type="PANTHER" id="PTHR31609:SF1">
    <property type="entry name" value="CARBOHYDRATE DEACETYLASE"/>
    <property type="match status" value="1"/>
</dbReference>
<dbReference type="Gene3D" id="3.20.20.370">
    <property type="entry name" value="Glycoside hydrolase/deacetylase"/>
    <property type="match status" value="1"/>
</dbReference>
<keyword evidence="2" id="KW-0479">Metal-binding</keyword>
<comment type="cofactor">
    <cofactor evidence="1">
        <name>Mg(2+)</name>
        <dbReference type="ChEBI" id="CHEBI:18420"/>
    </cofactor>
</comment>
<dbReference type="Proteomes" id="UP000595197">
    <property type="component" value="Chromosome"/>
</dbReference>
<name>A0ABX7BDG3_9PROT</name>
<evidence type="ECO:0000256" key="2">
    <source>
        <dbReference type="ARBA" id="ARBA00022723"/>
    </source>
</evidence>
<evidence type="ECO:0000313" key="7">
    <source>
        <dbReference type="Proteomes" id="UP000595197"/>
    </source>
</evidence>
<keyword evidence="5" id="KW-0119">Carbohydrate metabolism</keyword>
<keyword evidence="7" id="KW-1185">Reference proteome</keyword>
<evidence type="ECO:0000256" key="1">
    <source>
        <dbReference type="ARBA" id="ARBA00001946"/>
    </source>
</evidence>
<organism evidence="6 7">
    <name type="scientific">Skermanella cutis</name>
    <dbReference type="NCBI Taxonomy" id="2775420"/>
    <lineage>
        <taxon>Bacteria</taxon>
        <taxon>Pseudomonadati</taxon>
        <taxon>Pseudomonadota</taxon>
        <taxon>Alphaproteobacteria</taxon>
        <taxon>Rhodospirillales</taxon>
        <taxon>Azospirillaceae</taxon>
        <taxon>Skermanella</taxon>
    </lineage>
</organism>
<dbReference type="InterPro" id="IPR006879">
    <property type="entry name" value="YdjC-like"/>
</dbReference>
<reference evidence="6" key="1">
    <citation type="submission" date="2021-02" db="EMBL/GenBank/DDBJ databases">
        <title>Skermanella TT6 skin isolate.</title>
        <authorList>
            <person name="Lee K."/>
            <person name="Ganzorig M."/>
        </authorList>
    </citation>
    <scope>NUCLEOTIDE SEQUENCE</scope>
    <source>
        <strain evidence="6">TT6</strain>
    </source>
</reference>
<proteinExistence type="predicted"/>
<dbReference type="SUPFAM" id="SSF88713">
    <property type="entry name" value="Glycoside hydrolase/deacetylase"/>
    <property type="match status" value="1"/>
</dbReference>